<dbReference type="GO" id="GO:0004632">
    <property type="term" value="F:phosphopantothenate--cysteine ligase activity"/>
    <property type="evidence" value="ECO:0007669"/>
    <property type="project" value="UniProtKB-UniRule"/>
</dbReference>
<comment type="function">
    <text evidence="4">Catalyzes two steps in the biosynthesis of coenzyme A. In the first step cysteine is conjugated to 4'-phosphopantothenate to form 4-phosphopantothenoylcysteine, in the latter compound is decarboxylated to form 4'-phosphopantotheine.</text>
</comment>
<dbReference type="SUPFAM" id="SSF52507">
    <property type="entry name" value="Homo-oligomeric flavin-containing Cys decarboxylases, HFCD"/>
    <property type="match status" value="1"/>
</dbReference>
<keyword evidence="3" id="KW-0479">Metal-binding</keyword>
<dbReference type="GO" id="GO:0004633">
    <property type="term" value="F:phosphopantothenoylcysteine decarboxylase activity"/>
    <property type="evidence" value="ECO:0007669"/>
    <property type="project" value="UniProtKB-UniRule"/>
</dbReference>
<comment type="similarity">
    <text evidence="3 4">In the N-terminal section; belongs to the HFCD (homo-oligomeric flavin containing Cys decarboxylase) superfamily.</text>
</comment>
<dbReference type="Pfam" id="PF02441">
    <property type="entry name" value="Flavoprotein"/>
    <property type="match status" value="1"/>
</dbReference>
<dbReference type="KEGG" id="cmd:B841_07175"/>
<evidence type="ECO:0000256" key="2">
    <source>
        <dbReference type="ARBA" id="ARBA00023239"/>
    </source>
</evidence>
<comment type="function">
    <text evidence="3">Catalyzes two sequential steps in the biosynthesis of coenzyme A. In the first step cysteine is conjugated to 4'-phosphopantothenate to form 4-phosphopantothenoylcysteine. In the second step the latter compound is decarboxylated to form 4'-phosphopantotheine.</text>
</comment>
<comment type="catalytic activity">
    <reaction evidence="3 4">
        <text>N-[(R)-4-phosphopantothenoyl]-L-cysteine + H(+) = (R)-4'-phosphopantetheine + CO2</text>
        <dbReference type="Rhea" id="RHEA:16793"/>
        <dbReference type="ChEBI" id="CHEBI:15378"/>
        <dbReference type="ChEBI" id="CHEBI:16526"/>
        <dbReference type="ChEBI" id="CHEBI:59458"/>
        <dbReference type="ChEBI" id="CHEBI:61723"/>
        <dbReference type="EC" id="4.1.1.36"/>
    </reaction>
</comment>
<reference evidence="7 8" key="1">
    <citation type="submission" date="2012-11" db="EMBL/GenBank/DDBJ databases">
        <title>The complete genome sequence of Corynebacterium maris Coryn-1 (=DSM 45190).</title>
        <authorList>
            <person name="Schaffert L."/>
            <person name="Albersmeier A."/>
            <person name="Kalinowski J."/>
            <person name="Ruckert C."/>
        </authorList>
    </citation>
    <scope>NUCLEOTIDE SEQUENCE [LARGE SCALE GENOMIC DNA]</scope>
    <source>
        <strain evidence="8">Coryn-1</strain>
    </source>
</reference>
<feature type="binding site" evidence="3">
    <location>
        <position position="374"/>
    </location>
    <ligand>
        <name>CTP</name>
        <dbReference type="ChEBI" id="CHEBI:37563"/>
    </ligand>
</feature>
<feature type="domain" description="DNA/pantothenate metabolism flavoprotein C-terminal" evidence="6">
    <location>
        <begin position="209"/>
        <end position="429"/>
    </location>
</feature>
<feature type="binding site" evidence="3">
    <location>
        <position position="312"/>
    </location>
    <ligand>
        <name>CTP</name>
        <dbReference type="ChEBI" id="CHEBI:37563"/>
    </ligand>
</feature>
<gene>
    <name evidence="3" type="primary">coaBC</name>
    <name evidence="7" type="ORF">B841_07175</name>
</gene>
<evidence type="ECO:0000259" key="5">
    <source>
        <dbReference type="Pfam" id="PF02441"/>
    </source>
</evidence>
<sequence length="433" mass="45905">MAVADLPEESLRTDSAVVPQDAEPRERRIVVGVGGGIAAYKTCHVVRNLKERGDDVRVVPTEGALNFVGAATWEALSGHPVSTTVFDAVDEVQHVRVGQEADLIVIAPATADLMARLAAGRGDDLLTATVLVATCPVLIVPAMHTEMWQNPATRRNVEVLRGYGYTVMEPAHGRLTGKDTGAGRLPEPEQIAELARTLVNGHHVDRDWEGREVLITAGGTQEDLDPVRYIGNRSSGRQGYALAEAAVQRGAKVKIVAGNTADLPTPPGATVIKVSSTQEMYDAVRLHAAESDVIIMAAAVADFRPASSAETKMKKGGDTEAGLQRIEMVENPDILATVVARREEGAVPAETLIVGFAAETGDEETSALEYAQAKLKRKGCDLLMCNDVSGGGVFGQPNNQGWLLGKDGSVRDIADGSKLDVAVQILNGVDTLK</sequence>
<keyword evidence="3 4" id="KW-0436">Ligase</keyword>
<dbReference type="OrthoDB" id="9802554at2"/>
<feature type="binding site" evidence="3">
    <location>
        <position position="302"/>
    </location>
    <ligand>
        <name>CTP</name>
        <dbReference type="ChEBI" id="CHEBI:37563"/>
    </ligand>
</feature>
<comment type="cofactor">
    <cofactor evidence="3">
        <name>FMN</name>
        <dbReference type="ChEBI" id="CHEBI:58210"/>
    </cofactor>
    <text evidence="3">Binds 1 FMN per subunit.</text>
</comment>
<dbReference type="Pfam" id="PF04127">
    <property type="entry name" value="DFP"/>
    <property type="match status" value="1"/>
</dbReference>
<evidence type="ECO:0000256" key="3">
    <source>
        <dbReference type="HAMAP-Rule" id="MF_02225"/>
    </source>
</evidence>
<keyword evidence="1 3" id="KW-0210">Decarboxylase</keyword>
<comment type="pathway">
    <text evidence="3 4">Cofactor biosynthesis; coenzyme A biosynthesis; CoA from (R)-pantothenate: step 2/5.</text>
</comment>
<feature type="domain" description="Flavoprotein" evidence="5">
    <location>
        <begin position="28"/>
        <end position="194"/>
    </location>
</feature>
<comment type="caution">
    <text evidence="3">Lacks conserved residue(s) required for the propagation of feature annotation.</text>
</comment>
<dbReference type="InterPro" id="IPR035929">
    <property type="entry name" value="CoaB-like_sf"/>
</dbReference>
<dbReference type="Gene3D" id="3.40.50.10300">
    <property type="entry name" value="CoaB-like"/>
    <property type="match status" value="1"/>
</dbReference>
<evidence type="ECO:0000313" key="8">
    <source>
        <dbReference type="Proteomes" id="UP000015388"/>
    </source>
</evidence>
<keyword evidence="3" id="KW-0511">Multifunctional enzyme</keyword>
<evidence type="ECO:0000256" key="4">
    <source>
        <dbReference type="RuleBase" id="RU364078"/>
    </source>
</evidence>
<feature type="region of interest" description="Phosphopantothenoylcysteine decarboxylase" evidence="3">
    <location>
        <begin position="1"/>
        <end position="212"/>
    </location>
</feature>
<protein>
    <recommendedName>
        <fullName evidence="3">Coenzyme A biosynthesis bifunctional protein CoaBC</fullName>
    </recommendedName>
    <alternativeName>
        <fullName evidence="3">DNA/pantothenate metabolism flavoprotein</fullName>
    </alternativeName>
    <alternativeName>
        <fullName evidence="3">Phosphopantothenoylcysteine synthetase/decarboxylase</fullName>
        <shortName evidence="3">PPCS-PPCDC</shortName>
    </alternativeName>
    <domain>
        <recommendedName>
            <fullName evidence="3">Phosphopantothenoylcysteine decarboxylase</fullName>
            <shortName evidence="3">PPC decarboxylase</shortName>
            <shortName evidence="3">PPC-DC</shortName>
            <ecNumber evidence="3">4.1.1.36</ecNumber>
        </recommendedName>
        <alternativeName>
            <fullName evidence="3">CoaC</fullName>
        </alternativeName>
    </domain>
    <domain>
        <recommendedName>
            <fullName evidence="3">Phosphopantothenate--cysteine ligase</fullName>
            <ecNumber evidence="3">6.3.2.5</ecNumber>
        </recommendedName>
        <alternativeName>
            <fullName evidence="3">CoaB</fullName>
        </alternativeName>
        <alternativeName>
            <fullName evidence="3">Phosphopantothenoylcysteine synthetase</fullName>
            <shortName evidence="3">PPC synthetase</shortName>
            <shortName evidence="3">PPC-S</shortName>
        </alternativeName>
    </domain>
</protein>
<dbReference type="PANTHER" id="PTHR14359:SF6">
    <property type="entry name" value="PHOSPHOPANTOTHENOYLCYSTEINE DECARBOXYLASE"/>
    <property type="match status" value="1"/>
</dbReference>
<keyword evidence="8" id="KW-1185">Reference proteome</keyword>
<keyword evidence="3 4" id="KW-0288">FMN</keyword>
<feature type="binding site" evidence="3">
    <location>
        <position position="356"/>
    </location>
    <ligand>
        <name>CTP</name>
        <dbReference type="ChEBI" id="CHEBI:37563"/>
    </ligand>
</feature>
<dbReference type="eggNOG" id="COG0452">
    <property type="taxonomic scope" value="Bacteria"/>
</dbReference>
<evidence type="ECO:0000313" key="7">
    <source>
        <dbReference type="EMBL" id="AGS34908.1"/>
    </source>
</evidence>
<dbReference type="PANTHER" id="PTHR14359">
    <property type="entry name" value="HOMO-OLIGOMERIC FLAVIN CONTAINING CYS DECARBOXYLASE FAMILY"/>
    <property type="match status" value="1"/>
</dbReference>
<dbReference type="RefSeq" id="WP_020934841.1">
    <property type="nucleotide sequence ID" value="NC_021915.1"/>
</dbReference>
<dbReference type="GO" id="GO:0071513">
    <property type="term" value="C:phosphopantothenoylcysteine decarboxylase complex"/>
    <property type="evidence" value="ECO:0007669"/>
    <property type="project" value="TreeGrafter"/>
</dbReference>
<dbReference type="InterPro" id="IPR036551">
    <property type="entry name" value="Flavin_trans-like"/>
</dbReference>
<dbReference type="GO" id="GO:0046872">
    <property type="term" value="F:metal ion binding"/>
    <property type="evidence" value="ECO:0007669"/>
    <property type="project" value="UniProtKB-KW"/>
</dbReference>
<dbReference type="HOGENOM" id="CLU_033319_0_3_11"/>
<evidence type="ECO:0000256" key="1">
    <source>
        <dbReference type="ARBA" id="ARBA00022793"/>
    </source>
</evidence>
<dbReference type="EC" id="4.1.1.36" evidence="3"/>
<dbReference type="InterPro" id="IPR007085">
    <property type="entry name" value="DNA/pantothenate-metab_flavo_C"/>
</dbReference>
<dbReference type="HAMAP" id="MF_02225">
    <property type="entry name" value="CoaBC"/>
    <property type="match status" value="1"/>
</dbReference>
<feature type="region of interest" description="Phosphopantothenate--cysteine ligase" evidence="3">
    <location>
        <begin position="213"/>
        <end position="433"/>
    </location>
</feature>
<dbReference type="GO" id="GO:0015941">
    <property type="term" value="P:pantothenate catabolic process"/>
    <property type="evidence" value="ECO:0007669"/>
    <property type="project" value="InterPro"/>
</dbReference>
<dbReference type="PATRIC" id="fig|1224163.3.peg.1441"/>
<keyword evidence="3 4" id="KW-0285">Flavoprotein</keyword>
<proteinExistence type="inferred from homology"/>
<feature type="binding site" evidence="3">
    <location>
        <begin position="332"/>
        <end position="335"/>
    </location>
    <ligand>
        <name>CTP</name>
        <dbReference type="ChEBI" id="CHEBI:37563"/>
    </ligand>
</feature>
<dbReference type="InterPro" id="IPR005252">
    <property type="entry name" value="CoaBC"/>
</dbReference>
<comment type="similarity">
    <text evidence="3 4">In the C-terminal section; belongs to the PPC synthetase family.</text>
</comment>
<keyword evidence="2 3" id="KW-0456">Lyase</keyword>
<organism evidence="7 8">
    <name type="scientific">Corynebacterium maris DSM 45190</name>
    <dbReference type="NCBI Taxonomy" id="1224163"/>
    <lineage>
        <taxon>Bacteria</taxon>
        <taxon>Bacillati</taxon>
        <taxon>Actinomycetota</taxon>
        <taxon>Actinomycetes</taxon>
        <taxon>Mycobacteriales</taxon>
        <taxon>Corynebacteriaceae</taxon>
        <taxon>Corynebacterium</taxon>
    </lineage>
</organism>
<dbReference type="Proteomes" id="UP000015388">
    <property type="component" value="Chromosome"/>
</dbReference>
<comment type="pathway">
    <text evidence="3 4">Cofactor biosynthesis; coenzyme A biosynthesis; CoA from (R)-pantothenate: step 3/5.</text>
</comment>
<dbReference type="SUPFAM" id="SSF102645">
    <property type="entry name" value="CoaB-like"/>
    <property type="match status" value="1"/>
</dbReference>
<dbReference type="InterPro" id="IPR003382">
    <property type="entry name" value="Flavoprotein"/>
</dbReference>
<evidence type="ECO:0000259" key="6">
    <source>
        <dbReference type="Pfam" id="PF04127"/>
    </source>
</evidence>
<dbReference type="EMBL" id="CP003924">
    <property type="protein sequence ID" value="AGS34908.1"/>
    <property type="molecule type" value="Genomic_DNA"/>
</dbReference>
<dbReference type="AlphaFoldDB" id="S5TJJ8"/>
<comment type="catalytic activity">
    <reaction evidence="3 4">
        <text>(R)-4'-phosphopantothenate + L-cysteine + CTP = N-[(R)-4-phosphopantothenoyl]-L-cysteine + CMP + diphosphate + H(+)</text>
        <dbReference type="Rhea" id="RHEA:19397"/>
        <dbReference type="ChEBI" id="CHEBI:10986"/>
        <dbReference type="ChEBI" id="CHEBI:15378"/>
        <dbReference type="ChEBI" id="CHEBI:33019"/>
        <dbReference type="ChEBI" id="CHEBI:35235"/>
        <dbReference type="ChEBI" id="CHEBI:37563"/>
        <dbReference type="ChEBI" id="CHEBI:59458"/>
        <dbReference type="ChEBI" id="CHEBI:60377"/>
        <dbReference type="EC" id="6.3.2.5"/>
    </reaction>
</comment>
<dbReference type="EC" id="6.3.2.5" evidence="3"/>
<keyword evidence="3" id="KW-0460">Magnesium</keyword>
<dbReference type="NCBIfam" id="TIGR00521">
    <property type="entry name" value="coaBC_dfp"/>
    <property type="match status" value="1"/>
</dbReference>
<accession>S5TJJ8</accession>
<dbReference type="GO" id="GO:0015937">
    <property type="term" value="P:coenzyme A biosynthetic process"/>
    <property type="evidence" value="ECO:0007669"/>
    <property type="project" value="UniProtKB-UniRule"/>
</dbReference>
<name>S5TJJ8_9CORY</name>
<dbReference type="GO" id="GO:0010181">
    <property type="term" value="F:FMN binding"/>
    <property type="evidence" value="ECO:0007669"/>
    <property type="project" value="UniProtKB-UniRule"/>
</dbReference>
<comment type="cofactor">
    <cofactor evidence="3">
        <name>Mg(2+)</name>
        <dbReference type="ChEBI" id="CHEBI:18420"/>
    </cofactor>
</comment>
<feature type="binding site" evidence="3">
    <location>
        <position position="378"/>
    </location>
    <ligand>
        <name>CTP</name>
        <dbReference type="ChEBI" id="CHEBI:37563"/>
    </ligand>
</feature>
<dbReference type="UniPathway" id="UPA00241">
    <property type="reaction ID" value="UER00353"/>
</dbReference>
<dbReference type="STRING" id="1224163.B841_07175"/>
<dbReference type="Gene3D" id="3.40.50.1950">
    <property type="entry name" value="Flavin prenyltransferase-like"/>
    <property type="match status" value="1"/>
</dbReference>